<keyword evidence="1" id="KW-0812">Transmembrane</keyword>
<organism evidence="2 3">
    <name type="scientific">Pseudogymnoascus destructans (strain ATCC MYA-4855 / 20631-21)</name>
    <name type="common">Bat white-nose syndrome fungus</name>
    <name type="synonym">Geomyces destructans</name>
    <dbReference type="NCBI Taxonomy" id="658429"/>
    <lineage>
        <taxon>Eukaryota</taxon>
        <taxon>Fungi</taxon>
        <taxon>Dikarya</taxon>
        <taxon>Ascomycota</taxon>
        <taxon>Pezizomycotina</taxon>
        <taxon>Leotiomycetes</taxon>
        <taxon>Thelebolales</taxon>
        <taxon>Thelebolaceae</taxon>
        <taxon>Pseudogymnoascus</taxon>
    </lineage>
</organism>
<accession>L8G9H7</accession>
<sequence length="216" mass="25177">MRCVRPKRRNNLFTNEQVNFKKQYRLCYPKYMKQIFWRLFVCFPRFFFRGYCLLNFKIRFRGAFSNIQEASFSKGILVFKMRLDGVGVVQWQSLVWLSKLGRVLFSGCESALPRAPWHTIHLSVGRYTETKSNKTPKLLYPSVEIINYFLAARLCLASFVPPPVPNLRDILQADNPQLFSAHVESRRGSNDDVKRDSSLRTLWGASFTFGMTIIAL</sequence>
<keyword evidence="3" id="KW-1185">Reference proteome</keyword>
<dbReference type="HOGENOM" id="CLU_1278101_0_0_1"/>
<dbReference type="VEuPathDB" id="FungiDB:GMDG_00701"/>
<gene>
    <name evidence="2" type="ORF">GMDG_00701</name>
</gene>
<dbReference type="InParanoid" id="L8G9H7"/>
<dbReference type="AlphaFoldDB" id="L8G9H7"/>
<keyword evidence="1" id="KW-0472">Membrane</keyword>
<evidence type="ECO:0000256" key="1">
    <source>
        <dbReference type="SAM" id="Phobius"/>
    </source>
</evidence>
<keyword evidence="1" id="KW-1133">Transmembrane helix</keyword>
<dbReference type="Proteomes" id="UP000011064">
    <property type="component" value="Unassembled WGS sequence"/>
</dbReference>
<name>L8G9H7_PSED2</name>
<protein>
    <submittedName>
        <fullName evidence="2">Uncharacterized protein</fullName>
    </submittedName>
</protein>
<reference evidence="3" key="1">
    <citation type="submission" date="2010-09" db="EMBL/GenBank/DDBJ databases">
        <title>The genome sequence of Geomyces destructans 20631-21.</title>
        <authorList>
            <consortium name="The Broad Institute Genome Sequencing Platform"/>
            <person name="Cuomo C.A."/>
            <person name="Blehert D.S."/>
            <person name="Lorch J.M."/>
            <person name="Young S.K."/>
            <person name="Zeng Q."/>
            <person name="Gargeya S."/>
            <person name="Fitzgerald M."/>
            <person name="Haas B."/>
            <person name="Abouelleil A."/>
            <person name="Alvarado L."/>
            <person name="Arachchi H.M."/>
            <person name="Berlin A."/>
            <person name="Brown A."/>
            <person name="Chapman S.B."/>
            <person name="Chen Z."/>
            <person name="Dunbar C."/>
            <person name="Freedman E."/>
            <person name="Gearin G."/>
            <person name="Gellesch M."/>
            <person name="Goldberg J."/>
            <person name="Griggs A."/>
            <person name="Gujja S."/>
            <person name="Heiman D."/>
            <person name="Howarth C."/>
            <person name="Larson L."/>
            <person name="Lui A."/>
            <person name="MacDonald P.J.P."/>
            <person name="Montmayeur A."/>
            <person name="Murphy C."/>
            <person name="Neiman D."/>
            <person name="Pearson M."/>
            <person name="Priest M."/>
            <person name="Roberts A."/>
            <person name="Saif S."/>
            <person name="Shea T."/>
            <person name="Shenoy N."/>
            <person name="Sisk P."/>
            <person name="Stolte C."/>
            <person name="Sykes S."/>
            <person name="Wortman J."/>
            <person name="Nusbaum C."/>
            <person name="Birren B."/>
        </authorList>
    </citation>
    <scope>NUCLEOTIDE SEQUENCE [LARGE SCALE GENOMIC DNA]</scope>
    <source>
        <strain evidence="3">ATCC MYA-4855 / 20631-21</strain>
    </source>
</reference>
<dbReference type="EMBL" id="GL573175">
    <property type="protein sequence ID" value="ELR09519.1"/>
    <property type="molecule type" value="Genomic_DNA"/>
</dbReference>
<evidence type="ECO:0000313" key="3">
    <source>
        <dbReference type="Proteomes" id="UP000011064"/>
    </source>
</evidence>
<feature type="transmembrane region" description="Helical" evidence="1">
    <location>
        <begin position="35"/>
        <end position="56"/>
    </location>
</feature>
<evidence type="ECO:0000313" key="2">
    <source>
        <dbReference type="EMBL" id="ELR09519.1"/>
    </source>
</evidence>
<proteinExistence type="predicted"/>